<evidence type="ECO:0000256" key="2">
    <source>
        <dbReference type="ARBA" id="ARBA00022692"/>
    </source>
</evidence>
<dbReference type="GO" id="GO:0016020">
    <property type="term" value="C:membrane"/>
    <property type="evidence" value="ECO:0007669"/>
    <property type="project" value="UniProtKB-SubCell"/>
</dbReference>
<accession>E5R1S1</accession>
<dbReference type="HOGENOM" id="CLU_019101_1_2_1"/>
<evidence type="ECO:0000313" key="10">
    <source>
        <dbReference type="Proteomes" id="UP000002669"/>
    </source>
</evidence>
<dbReference type="OrthoDB" id="5398233at2759"/>
<comment type="similarity">
    <text evidence="5">Belongs to the SAT4 family.</text>
</comment>
<feature type="compositionally biased region" description="Low complexity" evidence="6">
    <location>
        <begin position="451"/>
        <end position="460"/>
    </location>
</feature>
<dbReference type="Pfam" id="PF20684">
    <property type="entry name" value="Fung_rhodopsin"/>
    <property type="match status" value="1"/>
</dbReference>
<dbReference type="Proteomes" id="UP000002669">
    <property type="component" value="Unassembled WGS sequence"/>
</dbReference>
<dbReference type="InterPro" id="IPR052337">
    <property type="entry name" value="SAT4-like"/>
</dbReference>
<feature type="transmembrane region" description="Helical" evidence="7">
    <location>
        <begin position="34"/>
        <end position="52"/>
    </location>
</feature>
<evidence type="ECO:0000256" key="6">
    <source>
        <dbReference type="SAM" id="MobiDB-lite"/>
    </source>
</evidence>
<dbReference type="PANTHER" id="PTHR33048">
    <property type="entry name" value="PTH11-LIKE INTEGRAL MEMBRANE PROTEIN (AFU_ORTHOLOGUE AFUA_5G11245)"/>
    <property type="match status" value="1"/>
</dbReference>
<dbReference type="eggNOG" id="ENOG502RYRX">
    <property type="taxonomic scope" value="Eukaryota"/>
</dbReference>
<evidence type="ECO:0000313" key="9">
    <source>
        <dbReference type="EMBL" id="EFQ98555.1"/>
    </source>
</evidence>
<reference evidence="10" key="1">
    <citation type="journal article" date="2012" name="MBio">
        <title>Comparative genome analysis of Trichophyton rubrum and related dermatophytes reveals candidate genes involved in infection.</title>
        <authorList>
            <person name="Martinez D.A."/>
            <person name="Oliver B.G."/>
            <person name="Graeser Y."/>
            <person name="Goldberg J.M."/>
            <person name="Li W."/>
            <person name="Martinez-Rossi N.M."/>
            <person name="Monod M."/>
            <person name="Shelest E."/>
            <person name="Barton R.C."/>
            <person name="Birch E."/>
            <person name="Brakhage A.A."/>
            <person name="Chen Z."/>
            <person name="Gurr S.J."/>
            <person name="Heiman D."/>
            <person name="Heitman J."/>
            <person name="Kosti I."/>
            <person name="Rossi A."/>
            <person name="Saif S."/>
            <person name="Samalova M."/>
            <person name="Saunders C.W."/>
            <person name="Shea T."/>
            <person name="Summerbell R.C."/>
            <person name="Xu J."/>
            <person name="Young S."/>
            <person name="Zeng Q."/>
            <person name="Birren B.W."/>
            <person name="Cuomo C.A."/>
            <person name="White T.C."/>
        </authorList>
    </citation>
    <scope>NUCLEOTIDE SEQUENCE [LARGE SCALE GENOMIC DNA]</scope>
    <source>
        <strain evidence="10">ATCC MYA-4604 / CBS 118893</strain>
    </source>
</reference>
<keyword evidence="4 7" id="KW-0472">Membrane</keyword>
<dbReference type="EMBL" id="DS989822">
    <property type="protein sequence ID" value="EFQ98555.1"/>
    <property type="molecule type" value="Genomic_DNA"/>
</dbReference>
<gene>
    <name evidence="9" type="ORF">MGYG_01582</name>
</gene>
<evidence type="ECO:0000259" key="8">
    <source>
        <dbReference type="Pfam" id="PF20684"/>
    </source>
</evidence>
<keyword evidence="10" id="KW-1185">Reference proteome</keyword>
<dbReference type="AlphaFoldDB" id="E5R1S1"/>
<feature type="compositionally biased region" description="Polar residues" evidence="6">
    <location>
        <begin position="402"/>
        <end position="427"/>
    </location>
</feature>
<proteinExistence type="inferred from homology"/>
<feature type="compositionally biased region" description="Low complexity" evidence="6">
    <location>
        <begin position="481"/>
        <end position="500"/>
    </location>
</feature>
<dbReference type="InParanoid" id="E5R1S1"/>
<dbReference type="OMA" id="SWWATGF"/>
<protein>
    <recommendedName>
        <fullName evidence="8">Rhodopsin domain-containing protein</fullName>
    </recommendedName>
</protein>
<dbReference type="PANTHER" id="PTHR33048:SF19">
    <property type="entry name" value="MEMBRANE PROTEIN PTH11-LIKE, PUTATIVE (AFU_ORTHOLOGUE AFUA_1G14080)-RELATED"/>
    <property type="match status" value="1"/>
</dbReference>
<evidence type="ECO:0000256" key="5">
    <source>
        <dbReference type="ARBA" id="ARBA00038359"/>
    </source>
</evidence>
<evidence type="ECO:0000256" key="3">
    <source>
        <dbReference type="ARBA" id="ARBA00022989"/>
    </source>
</evidence>
<feature type="transmembrane region" description="Helical" evidence="7">
    <location>
        <begin position="231"/>
        <end position="252"/>
    </location>
</feature>
<keyword evidence="3 7" id="KW-1133">Transmembrane helix</keyword>
<dbReference type="VEuPathDB" id="FungiDB:MGYG_01582"/>
<evidence type="ECO:0000256" key="7">
    <source>
        <dbReference type="SAM" id="Phobius"/>
    </source>
</evidence>
<dbReference type="STRING" id="535722.E5R1S1"/>
<dbReference type="RefSeq" id="XP_003177507.1">
    <property type="nucleotide sequence ID" value="XM_003177459.1"/>
</dbReference>
<feature type="transmembrane region" description="Helical" evidence="7">
    <location>
        <begin position="272"/>
        <end position="289"/>
    </location>
</feature>
<dbReference type="GeneID" id="10032837"/>
<feature type="transmembrane region" description="Helical" evidence="7">
    <location>
        <begin position="64"/>
        <end position="87"/>
    </location>
</feature>
<evidence type="ECO:0000256" key="4">
    <source>
        <dbReference type="ARBA" id="ARBA00023136"/>
    </source>
</evidence>
<feature type="transmembrane region" description="Helical" evidence="7">
    <location>
        <begin position="148"/>
        <end position="171"/>
    </location>
</feature>
<evidence type="ECO:0000256" key="1">
    <source>
        <dbReference type="ARBA" id="ARBA00004141"/>
    </source>
</evidence>
<dbReference type="InterPro" id="IPR049326">
    <property type="entry name" value="Rhodopsin_dom_fungi"/>
</dbReference>
<sequence length="576" mass="63699">MDMDDSLVSGFTSKLYSRPPKAQTRMEVNPTLLVSWWATGFSLAIILVRVCGRYIRTERLFTEDWVMALSIIPLLVRMGFTHVVLLFGTNNASQYHHQFTAEEIHRREIGSRMVLGARIFYAIFIWTAKFTIAEFLGRITAQIWRRSFQYVLQIIRFFLAVTFVAVVITTLTECQPFDHYWQVSPDPGPQCRQGYAQLITMGTCNVVTDLLLVMFPIPIIQLSAMPTGRKISLTLLFTLPLALVAITCYRIPSVISHKGSQQYRSLLASLEILAATAVSNAIVIGSFVRDRGLKKQKFKAASFSESLEQTTSRRATITHHHWGSDADLVSDLGIRLDPSLRPLSYQKIRPAPVAVPHAVVSKRGSVDRNWQFPSSQQVADDDRTSTSDSLSGLKVHPYEYIETNTRPPARRSNSGTPSKYMSLSKVSLNDVGGLLDPPKAKDEPIPPPPAAHTTPPNALPEAPEPSRTRSHLFRTVAGFLSPSSSGSSPSQSSPSPNTSPRILPNFSRPTLNTAYLASGARAAPNHERRPSSPGISPGEINPRTGSPGDPDVPELQDLGGLLNRDIESDMRYSKEP</sequence>
<keyword evidence="2 7" id="KW-0812">Transmembrane</keyword>
<organism evidence="10">
    <name type="scientific">Arthroderma gypseum (strain ATCC MYA-4604 / CBS 118893)</name>
    <name type="common">Microsporum gypseum</name>
    <dbReference type="NCBI Taxonomy" id="535722"/>
    <lineage>
        <taxon>Eukaryota</taxon>
        <taxon>Fungi</taxon>
        <taxon>Dikarya</taxon>
        <taxon>Ascomycota</taxon>
        <taxon>Pezizomycotina</taxon>
        <taxon>Eurotiomycetes</taxon>
        <taxon>Eurotiomycetidae</taxon>
        <taxon>Onygenales</taxon>
        <taxon>Arthrodermataceae</taxon>
        <taxon>Nannizzia</taxon>
    </lineage>
</organism>
<feature type="domain" description="Rhodopsin" evidence="8">
    <location>
        <begin position="48"/>
        <end position="260"/>
    </location>
</feature>
<feature type="region of interest" description="Disordered" evidence="6">
    <location>
        <begin position="371"/>
        <end position="576"/>
    </location>
</feature>
<feature type="transmembrane region" description="Helical" evidence="7">
    <location>
        <begin position="119"/>
        <end position="136"/>
    </location>
</feature>
<name>E5R1S1_ARTGP</name>
<comment type="subcellular location">
    <subcellularLocation>
        <location evidence="1">Membrane</location>
        <topology evidence="1">Multi-pass membrane protein</topology>
    </subcellularLocation>
</comment>
<feature type="compositionally biased region" description="Basic and acidic residues" evidence="6">
    <location>
        <begin position="564"/>
        <end position="576"/>
    </location>
</feature>